<comment type="caution">
    <text evidence="2">The sequence shown here is derived from an EMBL/GenBank/DDBJ whole genome shotgun (WGS) entry which is preliminary data.</text>
</comment>
<organism evidence="2 3">
    <name type="scientific">Rhodococcoides trifolii</name>
    <dbReference type="NCBI Taxonomy" id="908250"/>
    <lineage>
        <taxon>Bacteria</taxon>
        <taxon>Bacillati</taxon>
        <taxon>Actinomycetota</taxon>
        <taxon>Actinomycetes</taxon>
        <taxon>Mycobacteriales</taxon>
        <taxon>Nocardiaceae</taxon>
        <taxon>Rhodococcoides</taxon>
    </lineage>
</organism>
<reference evidence="2" key="1">
    <citation type="journal article" date="2014" name="Int. J. Syst. Evol. Microbiol.">
        <title>Complete genome sequence of Corynebacterium casei LMG S-19264T (=DSM 44701T), isolated from a smear-ripened cheese.</title>
        <authorList>
            <consortium name="US DOE Joint Genome Institute (JGI-PGF)"/>
            <person name="Walter F."/>
            <person name="Albersmeier A."/>
            <person name="Kalinowski J."/>
            <person name="Ruckert C."/>
        </authorList>
    </citation>
    <scope>NUCLEOTIDE SEQUENCE</scope>
    <source>
        <strain evidence="2">CCM 7905</strain>
    </source>
</reference>
<evidence type="ECO:0000313" key="3">
    <source>
        <dbReference type="Proteomes" id="UP000654257"/>
    </source>
</evidence>
<dbReference type="RefSeq" id="WP_188543175.1">
    <property type="nucleotide sequence ID" value="NZ_BMCU01000001.1"/>
</dbReference>
<comment type="similarity">
    <text evidence="1">Belongs to the asp23 family.</text>
</comment>
<proteinExistence type="inferred from homology"/>
<name>A0A917CRN5_9NOCA</name>
<accession>A0A917CRN5</accession>
<evidence type="ECO:0000256" key="1">
    <source>
        <dbReference type="ARBA" id="ARBA00005721"/>
    </source>
</evidence>
<gene>
    <name evidence="2" type="ORF">GCM10007304_05820</name>
</gene>
<evidence type="ECO:0008006" key="4">
    <source>
        <dbReference type="Google" id="ProtNLM"/>
    </source>
</evidence>
<dbReference type="Pfam" id="PF03780">
    <property type="entry name" value="Asp23"/>
    <property type="match status" value="1"/>
</dbReference>
<protein>
    <recommendedName>
        <fullName evidence="4">Asp23/Gls24 family envelope stress response protein</fullName>
    </recommendedName>
</protein>
<sequence>MTEPVDPVDTIAEAVTAVDGVAGLHGGMFGEVGTYLPGRRVAGITTRANVTEVHVTLDFGSDIRTVADRVRRAVSSIVDGQVDVVVEDVVPR</sequence>
<dbReference type="InterPro" id="IPR005531">
    <property type="entry name" value="Asp23"/>
</dbReference>
<dbReference type="Proteomes" id="UP000654257">
    <property type="component" value="Unassembled WGS sequence"/>
</dbReference>
<reference evidence="2" key="2">
    <citation type="submission" date="2020-09" db="EMBL/GenBank/DDBJ databases">
        <authorList>
            <person name="Sun Q."/>
            <person name="Sedlacek I."/>
        </authorList>
    </citation>
    <scope>NUCLEOTIDE SEQUENCE</scope>
    <source>
        <strain evidence="2">CCM 7905</strain>
    </source>
</reference>
<dbReference type="EMBL" id="BMCU01000001">
    <property type="protein sequence ID" value="GGF94790.1"/>
    <property type="molecule type" value="Genomic_DNA"/>
</dbReference>
<dbReference type="AlphaFoldDB" id="A0A917CRN5"/>
<keyword evidence="3" id="KW-1185">Reference proteome</keyword>
<evidence type="ECO:0000313" key="2">
    <source>
        <dbReference type="EMBL" id="GGF94790.1"/>
    </source>
</evidence>